<reference evidence="5 6" key="1">
    <citation type="submission" date="2014-10" db="EMBL/GenBank/DDBJ databases">
        <title>Genome sequence of Clostridium aceticum DSM 1496.</title>
        <authorList>
            <person name="Poehlein A."/>
            <person name="Schiel-Bengelsdorf B."/>
            <person name="Gottschalk G."/>
            <person name="Duerre P."/>
            <person name="Daniel R."/>
        </authorList>
    </citation>
    <scope>NUCLEOTIDE SEQUENCE [LARGE SCALE GENOMIC DNA]</scope>
    <source>
        <strain evidence="5 6">DSM 1496</strain>
    </source>
</reference>
<evidence type="ECO:0000256" key="1">
    <source>
        <dbReference type="ARBA" id="ARBA00010457"/>
    </source>
</evidence>
<evidence type="ECO:0000313" key="5">
    <source>
        <dbReference type="EMBL" id="AKL97093.1"/>
    </source>
</evidence>
<dbReference type="STRING" id="84022.CACET_c36620"/>
<dbReference type="SUPFAM" id="SSF49329">
    <property type="entry name" value="Cu,Zn superoxide dismutase-like"/>
    <property type="match status" value="1"/>
</dbReference>
<dbReference type="InterPro" id="IPR036423">
    <property type="entry name" value="SOD-like_Cu/Zn_dom_sf"/>
</dbReference>
<feature type="domain" description="Superoxide dismutase copper/zinc binding" evidence="4">
    <location>
        <begin position="34"/>
        <end position="167"/>
    </location>
</feature>
<dbReference type="InterPro" id="IPR001424">
    <property type="entry name" value="SOD_Cu_Zn_dom"/>
</dbReference>
<dbReference type="Pfam" id="PF00080">
    <property type="entry name" value="Sod_Cu"/>
    <property type="match status" value="1"/>
</dbReference>
<gene>
    <name evidence="5" type="primary">sodC</name>
    <name evidence="5" type="ORF">CACET_c36620</name>
</gene>
<dbReference type="InterPro" id="IPR018152">
    <property type="entry name" value="SOD_Cu/Zn_BS"/>
</dbReference>
<dbReference type="Gene3D" id="2.60.40.200">
    <property type="entry name" value="Superoxide dismutase, copper/zinc binding domain"/>
    <property type="match status" value="1"/>
</dbReference>
<dbReference type="EMBL" id="CP009687">
    <property type="protein sequence ID" value="AKL97093.1"/>
    <property type="molecule type" value="Genomic_DNA"/>
</dbReference>
<dbReference type="PROSITE" id="PS00332">
    <property type="entry name" value="SOD_CU_ZN_2"/>
    <property type="match status" value="1"/>
</dbReference>
<dbReference type="AlphaFoldDB" id="A0A0G3WFG9"/>
<proteinExistence type="inferred from homology"/>
<organism evidence="5 6">
    <name type="scientific">Clostridium aceticum</name>
    <dbReference type="NCBI Taxonomy" id="84022"/>
    <lineage>
        <taxon>Bacteria</taxon>
        <taxon>Bacillati</taxon>
        <taxon>Bacillota</taxon>
        <taxon>Clostridia</taxon>
        <taxon>Eubacteriales</taxon>
        <taxon>Clostridiaceae</taxon>
        <taxon>Clostridium</taxon>
    </lineage>
</organism>
<comment type="cofactor">
    <cofactor evidence="3">
        <name>Cu cation</name>
        <dbReference type="ChEBI" id="CHEBI:23378"/>
    </cofactor>
    <text evidence="3">Binds 1 copper ion per subunit.</text>
</comment>
<keyword evidence="3 5" id="KW-0560">Oxidoreductase</keyword>
<keyword evidence="6" id="KW-1185">Reference proteome</keyword>
<evidence type="ECO:0000259" key="4">
    <source>
        <dbReference type="Pfam" id="PF00080"/>
    </source>
</evidence>
<keyword evidence="3" id="KW-0862">Zinc</keyword>
<dbReference type="Proteomes" id="UP000035704">
    <property type="component" value="Chromosome"/>
</dbReference>
<dbReference type="PANTHER" id="PTHR10003">
    <property type="entry name" value="SUPEROXIDE DISMUTASE CU-ZN -RELATED"/>
    <property type="match status" value="1"/>
</dbReference>
<dbReference type="CDD" id="cd00305">
    <property type="entry name" value="Cu-Zn_Superoxide_Dismutase"/>
    <property type="match status" value="1"/>
</dbReference>
<comment type="similarity">
    <text evidence="1 3">Belongs to the Cu-Zn superoxide dismutase family.</text>
</comment>
<comment type="function">
    <text evidence="2">Destroys radicals which are normally produced within the cells and which are toxic to biological systems. May play a role in favoring mycobacterial survival in phagocytes.</text>
</comment>
<evidence type="ECO:0000256" key="3">
    <source>
        <dbReference type="RuleBase" id="RU000393"/>
    </source>
</evidence>
<comment type="cofactor">
    <cofactor evidence="3">
        <name>Zn(2+)</name>
        <dbReference type="ChEBI" id="CHEBI:29105"/>
    </cofactor>
    <text evidence="3">Binds 1 zinc ion per subunit.</text>
</comment>
<dbReference type="GO" id="GO:0005507">
    <property type="term" value="F:copper ion binding"/>
    <property type="evidence" value="ECO:0007669"/>
    <property type="project" value="InterPro"/>
</dbReference>
<name>A0A0G3WFG9_9CLOT</name>
<dbReference type="InterPro" id="IPR024134">
    <property type="entry name" value="SOD_Cu/Zn_/chaperone"/>
</dbReference>
<sequence length="172" mass="19130">MYQYYSNYNPIYQHPHTNSLAVAYIKGGPLQPEIQGSVWFKEVPGGTEVFVEVNGLPPYQPATNDEDPVGPHGFHIHEFGSCEISNPEDPFQQAGQHWAPHGQPHGNHAGDFPVLFSNNGYARMSFFTNKFKPADAIGKAVIIHKNPDDYRSQPTGDAGKRLACGIIQWYCC</sequence>
<evidence type="ECO:0000313" key="6">
    <source>
        <dbReference type="Proteomes" id="UP000035704"/>
    </source>
</evidence>
<dbReference type="OrthoDB" id="9792957at2"/>
<evidence type="ECO:0000256" key="2">
    <source>
        <dbReference type="ARBA" id="ARBA00024900"/>
    </source>
</evidence>
<accession>A0A0G3WFG9</accession>
<keyword evidence="3" id="KW-0186">Copper</keyword>
<dbReference type="KEGG" id="cace:CACET_c36620"/>
<dbReference type="EC" id="1.15.1.1" evidence="3"/>
<dbReference type="GO" id="GO:0004784">
    <property type="term" value="F:superoxide dismutase activity"/>
    <property type="evidence" value="ECO:0007669"/>
    <property type="project" value="UniProtKB-EC"/>
</dbReference>
<protein>
    <recommendedName>
        <fullName evidence="3">Superoxide dismutase [Cu-Zn]</fullName>
        <ecNumber evidence="3">1.15.1.1</ecNumber>
    </recommendedName>
</protein>
<dbReference type="PROSITE" id="PS00087">
    <property type="entry name" value="SOD_CU_ZN_1"/>
    <property type="match status" value="1"/>
</dbReference>
<keyword evidence="3" id="KW-0479">Metal-binding</keyword>
<comment type="catalytic activity">
    <reaction evidence="3">
        <text>2 superoxide + 2 H(+) = H2O2 + O2</text>
        <dbReference type="Rhea" id="RHEA:20696"/>
        <dbReference type="ChEBI" id="CHEBI:15378"/>
        <dbReference type="ChEBI" id="CHEBI:15379"/>
        <dbReference type="ChEBI" id="CHEBI:16240"/>
        <dbReference type="ChEBI" id="CHEBI:18421"/>
        <dbReference type="EC" id="1.15.1.1"/>
    </reaction>
</comment>
<dbReference type="RefSeq" id="WP_044825891.1">
    <property type="nucleotide sequence ID" value="NZ_CP009687.1"/>
</dbReference>
<dbReference type="PATRIC" id="fig|84022.6.peg.3743"/>